<feature type="coiled-coil region" evidence="7">
    <location>
        <begin position="91"/>
        <end position="118"/>
    </location>
</feature>
<keyword evidence="3" id="KW-0540">Nuclease</keyword>
<evidence type="ECO:0000259" key="10">
    <source>
        <dbReference type="PROSITE" id="PS50879"/>
    </source>
</evidence>
<feature type="compositionally biased region" description="Low complexity" evidence="8">
    <location>
        <begin position="1"/>
        <end position="27"/>
    </location>
</feature>
<evidence type="ECO:0000259" key="9">
    <source>
        <dbReference type="PROSITE" id="PS50878"/>
    </source>
</evidence>
<evidence type="ECO:0000256" key="8">
    <source>
        <dbReference type="SAM" id="MobiDB-lite"/>
    </source>
</evidence>
<dbReference type="SUPFAM" id="SSF53098">
    <property type="entry name" value="Ribonuclease H-like"/>
    <property type="match status" value="1"/>
</dbReference>
<evidence type="ECO:0000313" key="11">
    <source>
        <dbReference type="EMBL" id="KAK4396545.1"/>
    </source>
</evidence>
<evidence type="ECO:0000256" key="5">
    <source>
        <dbReference type="ARBA" id="ARBA00022801"/>
    </source>
</evidence>
<feature type="compositionally biased region" description="Basic and acidic residues" evidence="8">
    <location>
        <begin position="377"/>
        <end position="389"/>
    </location>
</feature>
<dbReference type="Pfam" id="PF17917">
    <property type="entry name" value="RT_RNaseH"/>
    <property type="match status" value="1"/>
</dbReference>
<dbReference type="PANTHER" id="PTHR33437">
    <property type="entry name" value="OS06G0361200 PROTEIN"/>
    <property type="match status" value="1"/>
</dbReference>
<dbReference type="InterPro" id="IPR043502">
    <property type="entry name" value="DNA/RNA_pol_sf"/>
</dbReference>
<organism evidence="11 12">
    <name type="scientific">Sesamum angolense</name>
    <dbReference type="NCBI Taxonomy" id="2727404"/>
    <lineage>
        <taxon>Eukaryota</taxon>
        <taxon>Viridiplantae</taxon>
        <taxon>Streptophyta</taxon>
        <taxon>Embryophyta</taxon>
        <taxon>Tracheophyta</taxon>
        <taxon>Spermatophyta</taxon>
        <taxon>Magnoliopsida</taxon>
        <taxon>eudicotyledons</taxon>
        <taxon>Gunneridae</taxon>
        <taxon>Pentapetalae</taxon>
        <taxon>asterids</taxon>
        <taxon>lamiids</taxon>
        <taxon>Lamiales</taxon>
        <taxon>Pedaliaceae</taxon>
        <taxon>Sesamum</taxon>
    </lineage>
</organism>
<dbReference type="CDD" id="cd09274">
    <property type="entry name" value="RNase_HI_RT_Ty3"/>
    <property type="match status" value="1"/>
</dbReference>
<dbReference type="CDD" id="cd09279">
    <property type="entry name" value="RNase_HI_like"/>
    <property type="match status" value="1"/>
</dbReference>
<dbReference type="InterPro" id="IPR000477">
    <property type="entry name" value="RT_dom"/>
</dbReference>
<keyword evidence="6" id="KW-0695">RNA-directed DNA polymerase</keyword>
<reference evidence="11" key="2">
    <citation type="journal article" date="2024" name="Plant">
        <title>Genomic evolution and insights into agronomic trait innovations of Sesamum species.</title>
        <authorList>
            <person name="Miao H."/>
            <person name="Wang L."/>
            <person name="Qu L."/>
            <person name="Liu H."/>
            <person name="Sun Y."/>
            <person name="Le M."/>
            <person name="Wang Q."/>
            <person name="Wei S."/>
            <person name="Zheng Y."/>
            <person name="Lin W."/>
            <person name="Duan Y."/>
            <person name="Cao H."/>
            <person name="Xiong S."/>
            <person name="Wang X."/>
            <person name="Wei L."/>
            <person name="Li C."/>
            <person name="Ma Q."/>
            <person name="Ju M."/>
            <person name="Zhao R."/>
            <person name="Li G."/>
            <person name="Mu C."/>
            <person name="Tian Q."/>
            <person name="Mei H."/>
            <person name="Zhang T."/>
            <person name="Gao T."/>
            <person name="Zhang H."/>
        </authorList>
    </citation>
    <scope>NUCLEOTIDE SEQUENCE</scope>
    <source>
        <strain evidence="11">K16</strain>
    </source>
</reference>
<evidence type="ECO:0000256" key="4">
    <source>
        <dbReference type="ARBA" id="ARBA00022759"/>
    </source>
</evidence>
<feature type="region of interest" description="Disordered" evidence="8">
    <location>
        <begin position="372"/>
        <end position="400"/>
    </location>
</feature>
<dbReference type="PANTHER" id="PTHR33437:SF2">
    <property type="entry name" value="OS06G0361200 PROTEIN"/>
    <property type="match status" value="1"/>
</dbReference>
<dbReference type="Pfam" id="PF03732">
    <property type="entry name" value="Retrotrans_gag"/>
    <property type="match status" value="1"/>
</dbReference>
<keyword evidence="2" id="KW-0548">Nucleotidyltransferase</keyword>
<dbReference type="SUPFAM" id="SSF56672">
    <property type="entry name" value="DNA/RNA polymerases"/>
    <property type="match status" value="1"/>
</dbReference>
<accession>A0AAE2BT18</accession>
<evidence type="ECO:0000256" key="3">
    <source>
        <dbReference type="ARBA" id="ARBA00022722"/>
    </source>
</evidence>
<feature type="domain" description="Reverse transcriptase" evidence="9">
    <location>
        <begin position="896"/>
        <end position="1075"/>
    </location>
</feature>
<feature type="domain" description="RNase H type-1" evidence="10">
    <location>
        <begin position="1269"/>
        <end position="1386"/>
    </location>
</feature>
<dbReference type="Gene3D" id="3.30.420.10">
    <property type="entry name" value="Ribonuclease H-like superfamily/Ribonuclease H"/>
    <property type="match status" value="1"/>
</dbReference>
<reference evidence="11" key="1">
    <citation type="submission" date="2020-06" db="EMBL/GenBank/DDBJ databases">
        <authorList>
            <person name="Li T."/>
            <person name="Hu X."/>
            <person name="Zhang T."/>
            <person name="Song X."/>
            <person name="Zhang H."/>
            <person name="Dai N."/>
            <person name="Sheng W."/>
            <person name="Hou X."/>
            <person name="Wei L."/>
        </authorList>
    </citation>
    <scope>NUCLEOTIDE SEQUENCE</scope>
    <source>
        <strain evidence="11">K16</strain>
        <tissue evidence="11">Leaf</tissue>
    </source>
</reference>
<dbReference type="InterPro" id="IPR043128">
    <property type="entry name" value="Rev_trsase/Diguanyl_cyclase"/>
</dbReference>
<evidence type="ECO:0000256" key="2">
    <source>
        <dbReference type="ARBA" id="ARBA00022695"/>
    </source>
</evidence>
<dbReference type="InterPro" id="IPR005162">
    <property type="entry name" value="Retrotrans_gag_dom"/>
</dbReference>
<dbReference type="Proteomes" id="UP001289374">
    <property type="component" value="Unassembled WGS sequence"/>
</dbReference>
<evidence type="ECO:0000256" key="6">
    <source>
        <dbReference type="ARBA" id="ARBA00022918"/>
    </source>
</evidence>
<dbReference type="InterPro" id="IPR012337">
    <property type="entry name" value="RNaseH-like_sf"/>
</dbReference>
<dbReference type="InterPro" id="IPR002156">
    <property type="entry name" value="RNaseH_domain"/>
</dbReference>
<keyword evidence="4" id="KW-0255">Endonuclease</keyword>
<dbReference type="GO" id="GO:0004523">
    <property type="term" value="F:RNA-DNA hybrid ribonuclease activity"/>
    <property type="evidence" value="ECO:0007669"/>
    <property type="project" value="InterPro"/>
</dbReference>
<dbReference type="Gene3D" id="3.30.70.270">
    <property type="match status" value="2"/>
</dbReference>
<protein>
    <submittedName>
        <fullName evidence="11">Transposon Tf2-12 polyprotein</fullName>
    </submittedName>
</protein>
<sequence length="1386" mass="156316">MKSVNSKLTISKSSSSSTKSVGVTTRSMSKKLKESSQMSPLAEYIEKNLHSPSYAGESDASKSPPSSPRSVSSYSVAPVMVTNTTTIEEQLASLTRAIEGLTKHVQEQDAQIARLINKADNVDASQVMGKQVEAHDEVEASTKQHYTERDKYAKELQISSDGLIPVDQLKEFIEGTIKSKIEGSSKSSLTYSKPYTPRIDNLKMPMGYQPPKFQQFDGKGNPKQHVAHFVETCNNAGTYGDHLVKQFVRSLKGNAFDWYTDLEAGSIDGWEQLEQEFLNRFYSTRRTVSMVELTNSRQWKEEPVIDYINRWRNLSLNCKDRLSEASAIEMCIQGMHWGLRYILQGILPRSFEELATRAHDMELSMMASGVEGPPVQELRRNKEKQEVKKGGKPFSKTPSKESMAVNIAPFKLKSTAKDNVAPRNNVPYERPQRKLTLKEMQAREYPFLDSDVPGIFDDLLEANLIDLPEMKRPEEAERKDDPKYCKYHRLVGHAIQDCFVFKDKVMQLARQGKISLEEDSATTNVIAIESEHVNSNKDSCNITHGDNITSNEDTLFEKEDSSDTDDCMSTITFTDEDLLLGSKPHNRPLFVAGYELEIPIDELSNSRLMIQGFNQGGQRAVGIIRMQLTMEDMGKEILPPAEPKSCNNQDTRKNDSSTLEPESLKNLTLPLTQINMKRPSKPPLKGFLPSTQEEEGGHEVLAIDEKGFDPKAFKLLIKAGYDPKEKLSLGKLPPEATGKKLHGLNATQIMLKEKGHAIQDSRVGLGFTPPKPVRITIKDGEIEEEDAEDAPAELEEGIKATIDELKEINLGDIENPRPIYISASLTHGEEGTYVALLHEFKDVFAWSYKEMPGLDPKVAVHHLSVKKGARPVKQGQRRFRPELIPLIEGEVNKLIEVGFIREIKYPMWISSIVPVRKKNGQIRVCVDFRDLNNACPKDDFPLPIAELMIDATTGHEALSFMDGSSGYNQIRMAPADEELTAFRTPKGIYCYKVMPFGLKNVGATYQRAMQKIFDDMLHKNVECYVDDLVVKSKKRENHFHDLRKVFERLRRYQLKMNPSKCAFGVTSGKFLGFIVRQRGIEIEQAKRDAILRMPEPRNIHELKSLQGKLAYLRRFISNLAGRCQPFSRLMKKDERSVGILLAQKNDDGKENALYYLSRTMTPNELKYSPIEKLCLALIFSIQKLKHYFQSHSIHLVSKANPLKYVMAKPVLSDRLARWYLQLQQFEITYVPQKAVKGQVLADFLADHPMPAEWELSDDLPDEDVLVIEVTPPWKMYFDGASHKEGAGAGVVFVTSEGEVLPYSFTLTQNCSNNVAEYQALILGLEIAVDAKQLPLKVYGDSQLVVNQLLGDVELEHLPRKDNKQADALAKLASTLSMTDKEARIPI</sequence>
<feature type="region of interest" description="Disordered" evidence="8">
    <location>
        <begin position="1"/>
        <end position="73"/>
    </location>
</feature>
<dbReference type="Pfam" id="PF13456">
    <property type="entry name" value="RVT_3"/>
    <property type="match status" value="1"/>
</dbReference>
<dbReference type="FunFam" id="3.30.70.270:FF:000003">
    <property type="entry name" value="Transposon Ty3-G Gag-Pol polyprotein"/>
    <property type="match status" value="1"/>
</dbReference>
<name>A0AAE2BT18_9LAMI</name>
<dbReference type="Gene3D" id="3.10.10.10">
    <property type="entry name" value="HIV Type 1 Reverse Transcriptase, subunit A, domain 1"/>
    <property type="match status" value="1"/>
</dbReference>
<dbReference type="EMBL" id="JACGWL010000008">
    <property type="protein sequence ID" value="KAK4396545.1"/>
    <property type="molecule type" value="Genomic_DNA"/>
</dbReference>
<evidence type="ECO:0000256" key="1">
    <source>
        <dbReference type="ARBA" id="ARBA00022679"/>
    </source>
</evidence>
<feature type="compositionally biased region" description="Low complexity" evidence="8">
    <location>
        <begin position="61"/>
        <end position="73"/>
    </location>
</feature>
<dbReference type="Pfam" id="PF00078">
    <property type="entry name" value="RVT_1"/>
    <property type="match status" value="1"/>
</dbReference>
<dbReference type="GO" id="GO:0003676">
    <property type="term" value="F:nucleic acid binding"/>
    <property type="evidence" value="ECO:0007669"/>
    <property type="project" value="InterPro"/>
</dbReference>
<feature type="non-terminal residue" evidence="11">
    <location>
        <position position="1"/>
    </location>
</feature>
<keyword evidence="12" id="KW-1185">Reference proteome</keyword>
<gene>
    <name evidence="11" type="ORF">Sango_1491100</name>
</gene>
<dbReference type="InterPro" id="IPR036397">
    <property type="entry name" value="RNaseH_sf"/>
</dbReference>
<keyword evidence="7" id="KW-0175">Coiled coil</keyword>
<feature type="region of interest" description="Disordered" evidence="8">
    <location>
        <begin position="637"/>
        <end position="663"/>
    </location>
</feature>
<evidence type="ECO:0000256" key="7">
    <source>
        <dbReference type="SAM" id="Coils"/>
    </source>
</evidence>
<comment type="caution">
    <text evidence="11">The sequence shown here is derived from an EMBL/GenBank/DDBJ whole genome shotgun (WGS) entry which is preliminary data.</text>
</comment>
<dbReference type="InterPro" id="IPR041373">
    <property type="entry name" value="RT_RNaseH"/>
</dbReference>
<dbReference type="PROSITE" id="PS50879">
    <property type="entry name" value="RNASE_H_1"/>
    <property type="match status" value="1"/>
</dbReference>
<dbReference type="PROSITE" id="PS50878">
    <property type="entry name" value="RT_POL"/>
    <property type="match status" value="1"/>
</dbReference>
<dbReference type="CDD" id="cd01647">
    <property type="entry name" value="RT_LTR"/>
    <property type="match status" value="1"/>
</dbReference>
<keyword evidence="5" id="KW-0378">Hydrolase</keyword>
<proteinExistence type="predicted"/>
<evidence type="ECO:0000313" key="12">
    <source>
        <dbReference type="Proteomes" id="UP001289374"/>
    </source>
</evidence>
<dbReference type="GO" id="GO:0003964">
    <property type="term" value="F:RNA-directed DNA polymerase activity"/>
    <property type="evidence" value="ECO:0007669"/>
    <property type="project" value="UniProtKB-KW"/>
</dbReference>
<keyword evidence="1" id="KW-0808">Transferase</keyword>